<feature type="transmembrane region" description="Helical" evidence="6">
    <location>
        <begin position="235"/>
        <end position="256"/>
    </location>
</feature>
<comment type="caution">
    <text evidence="7">The sequence shown here is derived from an EMBL/GenBank/DDBJ whole genome shotgun (WGS) entry which is preliminary data.</text>
</comment>
<dbReference type="Proteomes" id="UP000273786">
    <property type="component" value="Unassembled WGS sequence"/>
</dbReference>
<evidence type="ECO:0000256" key="6">
    <source>
        <dbReference type="SAM" id="Phobius"/>
    </source>
</evidence>
<feature type="transmembrane region" description="Helical" evidence="6">
    <location>
        <begin position="26"/>
        <end position="45"/>
    </location>
</feature>
<feature type="transmembrane region" description="Helical" evidence="6">
    <location>
        <begin position="113"/>
        <end position="134"/>
    </location>
</feature>
<feature type="transmembrane region" description="Helical" evidence="6">
    <location>
        <begin position="57"/>
        <end position="74"/>
    </location>
</feature>
<keyword evidence="5 6" id="KW-0472">Membrane</keyword>
<keyword evidence="8" id="KW-1185">Reference proteome</keyword>
<evidence type="ECO:0000313" key="7">
    <source>
        <dbReference type="EMBL" id="RRH91819.1"/>
    </source>
</evidence>
<reference evidence="7 8" key="1">
    <citation type="submission" date="2018-11" db="EMBL/GenBank/DDBJ databases">
        <title>the genome of Mesorhizobium tamadayense DSM 28320.</title>
        <authorList>
            <person name="Gao J."/>
        </authorList>
    </citation>
    <scope>NUCLEOTIDE SEQUENCE [LARGE SCALE GENOMIC DNA]</scope>
    <source>
        <strain evidence="7 8">DSM 28320</strain>
    </source>
</reference>
<dbReference type="PANTHER" id="PTHR32196:SF63">
    <property type="entry name" value="INNER MEMBRANE ABC TRANSPORTER PERMEASE PROTEIN YJFF"/>
    <property type="match status" value="1"/>
</dbReference>
<accession>A0A3P3EZJ8</accession>
<dbReference type="EMBL" id="RQXT01000062">
    <property type="protein sequence ID" value="RRH91819.1"/>
    <property type="molecule type" value="Genomic_DNA"/>
</dbReference>
<keyword evidence="2" id="KW-1003">Cell membrane</keyword>
<evidence type="ECO:0000256" key="3">
    <source>
        <dbReference type="ARBA" id="ARBA00022692"/>
    </source>
</evidence>
<evidence type="ECO:0000313" key="8">
    <source>
        <dbReference type="Proteomes" id="UP000273786"/>
    </source>
</evidence>
<dbReference type="Pfam" id="PF02653">
    <property type="entry name" value="BPD_transp_2"/>
    <property type="match status" value="1"/>
</dbReference>
<dbReference type="InterPro" id="IPR001851">
    <property type="entry name" value="ABC_transp_permease"/>
</dbReference>
<protein>
    <submittedName>
        <fullName evidence="7">ABC transporter permease</fullName>
    </submittedName>
</protein>
<sequence length="342" mass="36003">MSAIQLSSPSASRVIPFLLDLARDPIVWLIALIFVVGAMTSQYYLTTLNLENLMRNVAVIGLLSLGMTVVLLTGRIDLSVAALMIFSIVVGVVVMTEIAPLIGSRWLVRGNTYAGPIVPVILIALTTGAAIGAINGIGVAYFKVASFIMTLVSLTALRGFNYVLTDGHPYYLKAPLYQWIGDSKFAGIPVSFLLFLLVLLVLIGFVNGTVRGGRFYAIGGNEKAALYAGINTRRYVVLAYVISGLCAAIAGIVFTARLKSVDAPLAAGYELTAIAIAVIGGTALSGGIGSPWRTLLGSVAFAAGLNLLAIWGVGTWYQNLAIGIVLIASVGLSKMSRKKSKS</sequence>
<dbReference type="AlphaFoldDB" id="A0A3P3EZJ8"/>
<comment type="subcellular location">
    <subcellularLocation>
        <location evidence="1">Cell membrane</location>
        <topology evidence="1">Multi-pass membrane protein</topology>
    </subcellularLocation>
</comment>
<dbReference type="GO" id="GO:0005886">
    <property type="term" value="C:plasma membrane"/>
    <property type="evidence" value="ECO:0007669"/>
    <property type="project" value="UniProtKB-SubCell"/>
</dbReference>
<feature type="transmembrane region" description="Helical" evidence="6">
    <location>
        <begin position="80"/>
        <end position="101"/>
    </location>
</feature>
<proteinExistence type="predicted"/>
<evidence type="ECO:0000256" key="2">
    <source>
        <dbReference type="ARBA" id="ARBA00022475"/>
    </source>
</evidence>
<evidence type="ECO:0000256" key="4">
    <source>
        <dbReference type="ARBA" id="ARBA00022989"/>
    </source>
</evidence>
<gene>
    <name evidence="7" type="ORF">EH240_31870</name>
</gene>
<dbReference type="CDD" id="cd06579">
    <property type="entry name" value="TM_PBP1_transp_AraH_like"/>
    <property type="match status" value="1"/>
</dbReference>
<keyword evidence="3 6" id="KW-0812">Transmembrane</keyword>
<name>A0A3P3EZJ8_9HYPH</name>
<feature type="transmembrane region" description="Helical" evidence="6">
    <location>
        <begin position="308"/>
        <end position="332"/>
    </location>
</feature>
<dbReference type="RefSeq" id="WP_125006024.1">
    <property type="nucleotide sequence ID" value="NZ_RQXT01000062.1"/>
</dbReference>
<dbReference type="GO" id="GO:0022857">
    <property type="term" value="F:transmembrane transporter activity"/>
    <property type="evidence" value="ECO:0007669"/>
    <property type="project" value="InterPro"/>
</dbReference>
<organism evidence="7 8">
    <name type="scientific">Mesorhizobium tamadayense</name>
    <dbReference type="NCBI Taxonomy" id="425306"/>
    <lineage>
        <taxon>Bacteria</taxon>
        <taxon>Pseudomonadati</taxon>
        <taxon>Pseudomonadota</taxon>
        <taxon>Alphaproteobacteria</taxon>
        <taxon>Hyphomicrobiales</taxon>
        <taxon>Phyllobacteriaceae</taxon>
        <taxon>Mesorhizobium</taxon>
    </lineage>
</organism>
<evidence type="ECO:0000256" key="1">
    <source>
        <dbReference type="ARBA" id="ARBA00004651"/>
    </source>
</evidence>
<feature type="transmembrane region" description="Helical" evidence="6">
    <location>
        <begin position="268"/>
        <end position="288"/>
    </location>
</feature>
<keyword evidence="4 6" id="KW-1133">Transmembrane helix</keyword>
<dbReference type="PANTHER" id="PTHR32196">
    <property type="entry name" value="ABC TRANSPORTER PERMEASE PROTEIN YPHD-RELATED-RELATED"/>
    <property type="match status" value="1"/>
</dbReference>
<feature type="transmembrane region" description="Helical" evidence="6">
    <location>
        <begin position="185"/>
        <end position="206"/>
    </location>
</feature>
<dbReference type="OrthoDB" id="7349359at2"/>
<evidence type="ECO:0000256" key="5">
    <source>
        <dbReference type="ARBA" id="ARBA00023136"/>
    </source>
</evidence>